<proteinExistence type="predicted"/>
<protein>
    <recommendedName>
        <fullName evidence="4">MARVEL domain-containing protein</fullName>
    </recommendedName>
</protein>
<feature type="transmembrane region" description="Helical" evidence="1">
    <location>
        <begin position="93"/>
        <end position="113"/>
    </location>
</feature>
<dbReference type="AlphaFoldDB" id="A0A5C3L0Q9"/>
<evidence type="ECO:0000313" key="2">
    <source>
        <dbReference type="EMBL" id="TFK26377.1"/>
    </source>
</evidence>
<evidence type="ECO:0008006" key="4">
    <source>
        <dbReference type="Google" id="ProtNLM"/>
    </source>
</evidence>
<dbReference type="OrthoDB" id="2975119at2759"/>
<name>A0A5C3L0Q9_COPMA</name>
<feature type="transmembrane region" description="Helical" evidence="1">
    <location>
        <begin position="133"/>
        <end position="160"/>
    </location>
</feature>
<dbReference type="Proteomes" id="UP000307440">
    <property type="component" value="Unassembled WGS sequence"/>
</dbReference>
<reference evidence="2 3" key="1">
    <citation type="journal article" date="2019" name="Nat. Ecol. Evol.">
        <title>Megaphylogeny resolves global patterns of mushroom evolution.</title>
        <authorList>
            <person name="Varga T."/>
            <person name="Krizsan K."/>
            <person name="Foldi C."/>
            <person name="Dima B."/>
            <person name="Sanchez-Garcia M."/>
            <person name="Sanchez-Ramirez S."/>
            <person name="Szollosi G.J."/>
            <person name="Szarkandi J.G."/>
            <person name="Papp V."/>
            <person name="Albert L."/>
            <person name="Andreopoulos W."/>
            <person name="Angelini C."/>
            <person name="Antonin V."/>
            <person name="Barry K.W."/>
            <person name="Bougher N.L."/>
            <person name="Buchanan P."/>
            <person name="Buyck B."/>
            <person name="Bense V."/>
            <person name="Catcheside P."/>
            <person name="Chovatia M."/>
            <person name="Cooper J."/>
            <person name="Damon W."/>
            <person name="Desjardin D."/>
            <person name="Finy P."/>
            <person name="Geml J."/>
            <person name="Haridas S."/>
            <person name="Hughes K."/>
            <person name="Justo A."/>
            <person name="Karasinski D."/>
            <person name="Kautmanova I."/>
            <person name="Kiss B."/>
            <person name="Kocsube S."/>
            <person name="Kotiranta H."/>
            <person name="LaButti K.M."/>
            <person name="Lechner B.E."/>
            <person name="Liimatainen K."/>
            <person name="Lipzen A."/>
            <person name="Lukacs Z."/>
            <person name="Mihaltcheva S."/>
            <person name="Morgado L.N."/>
            <person name="Niskanen T."/>
            <person name="Noordeloos M.E."/>
            <person name="Ohm R.A."/>
            <person name="Ortiz-Santana B."/>
            <person name="Ovrebo C."/>
            <person name="Racz N."/>
            <person name="Riley R."/>
            <person name="Savchenko A."/>
            <person name="Shiryaev A."/>
            <person name="Soop K."/>
            <person name="Spirin V."/>
            <person name="Szebenyi C."/>
            <person name="Tomsovsky M."/>
            <person name="Tulloss R.E."/>
            <person name="Uehling J."/>
            <person name="Grigoriev I.V."/>
            <person name="Vagvolgyi C."/>
            <person name="Papp T."/>
            <person name="Martin F.M."/>
            <person name="Miettinen O."/>
            <person name="Hibbett D.S."/>
            <person name="Nagy L.G."/>
        </authorList>
    </citation>
    <scope>NUCLEOTIDE SEQUENCE [LARGE SCALE GENOMIC DNA]</scope>
    <source>
        <strain evidence="2 3">CBS 121175</strain>
    </source>
</reference>
<dbReference type="EMBL" id="ML210175">
    <property type="protein sequence ID" value="TFK26377.1"/>
    <property type="molecule type" value="Genomic_DNA"/>
</dbReference>
<keyword evidence="1" id="KW-0472">Membrane</keyword>
<feature type="transmembrane region" description="Helical" evidence="1">
    <location>
        <begin position="29"/>
        <end position="51"/>
    </location>
</feature>
<evidence type="ECO:0000313" key="3">
    <source>
        <dbReference type="Proteomes" id="UP000307440"/>
    </source>
</evidence>
<keyword evidence="3" id="KW-1185">Reference proteome</keyword>
<feature type="transmembrane region" description="Helical" evidence="1">
    <location>
        <begin position="57"/>
        <end position="81"/>
    </location>
</feature>
<gene>
    <name evidence="2" type="ORF">FA15DRAFT_667461</name>
</gene>
<keyword evidence="1" id="KW-0812">Transmembrane</keyword>
<evidence type="ECO:0000256" key="1">
    <source>
        <dbReference type="SAM" id="Phobius"/>
    </source>
</evidence>
<sequence>MVGLNHSLPAPRPISPAQLAVRMPTFLRVAFIVMISVFHLVSILLLTLALAHGSGGLVQAGAIGVNWLALITMASMLLHRVRYQDREYIRPRSLIGFSMLTVVSSVNLVLLLVRLTDGKESLIDDFSSLEMPRTLACGVIVLAGLATLSSVVGFIISYFGCYVEPLPKAKPTISRPILDYHVHPVETPVPSPSVSSGPDFAGSRYIPELIPPWIPQVKGNPNERTKEEWKTIPLYA</sequence>
<accession>A0A5C3L0Q9</accession>
<organism evidence="2 3">
    <name type="scientific">Coprinopsis marcescibilis</name>
    <name type="common">Agaric fungus</name>
    <name type="synonym">Psathyrella marcescibilis</name>
    <dbReference type="NCBI Taxonomy" id="230819"/>
    <lineage>
        <taxon>Eukaryota</taxon>
        <taxon>Fungi</taxon>
        <taxon>Dikarya</taxon>
        <taxon>Basidiomycota</taxon>
        <taxon>Agaricomycotina</taxon>
        <taxon>Agaricomycetes</taxon>
        <taxon>Agaricomycetidae</taxon>
        <taxon>Agaricales</taxon>
        <taxon>Agaricineae</taxon>
        <taxon>Psathyrellaceae</taxon>
        <taxon>Coprinopsis</taxon>
    </lineage>
</organism>
<keyword evidence="1" id="KW-1133">Transmembrane helix</keyword>